<keyword evidence="1" id="KW-0472">Membrane</keyword>
<keyword evidence="1" id="KW-0812">Transmembrane</keyword>
<evidence type="ECO:0000259" key="2">
    <source>
        <dbReference type="Pfam" id="PF04422"/>
    </source>
</evidence>
<dbReference type="EMBL" id="JABBFV010000028">
    <property type="protein sequence ID" value="NML12853.1"/>
    <property type="molecule type" value="Genomic_DNA"/>
</dbReference>
<dbReference type="InterPro" id="IPR045220">
    <property type="entry name" value="FRHB/FDHB/HCAR-like"/>
</dbReference>
<reference evidence="4 5" key="1">
    <citation type="submission" date="2020-04" db="EMBL/GenBank/DDBJ databases">
        <title>Sphingobium sp. AR-3-1 isolated from Arctic soil.</title>
        <authorList>
            <person name="Dahal R.H."/>
            <person name="Chaudhary D.K."/>
        </authorList>
    </citation>
    <scope>NUCLEOTIDE SEQUENCE [LARGE SCALE GENOMIC DNA]</scope>
    <source>
        <strain evidence="4 5">AR-3-1</strain>
    </source>
</reference>
<feature type="transmembrane region" description="Helical" evidence="1">
    <location>
        <begin position="420"/>
        <end position="443"/>
    </location>
</feature>
<dbReference type="AlphaFoldDB" id="A0A7X9X0E9"/>
<dbReference type="Proteomes" id="UP000519023">
    <property type="component" value="Unassembled WGS sequence"/>
</dbReference>
<keyword evidence="1" id="KW-1133">Transmembrane helix</keyword>
<dbReference type="PANTHER" id="PTHR31332:SF0">
    <property type="entry name" value="7-HYDROXYMETHYL CHLOROPHYLL A REDUCTASE, CHLOROPLASTIC"/>
    <property type="match status" value="1"/>
</dbReference>
<evidence type="ECO:0000256" key="1">
    <source>
        <dbReference type="SAM" id="Phobius"/>
    </source>
</evidence>
<dbReference type="InterPro" id="IPR007516">
    <property type="entry name" value="Co_F420_Hydgase/DH_bsu_N"/>
</dbReference>
<comment type="caution">
    <text evidence="4">The sequence shown here is derived from an EMBL/GenBank/DDBJ whole genome shotgun (WGS) entry which is preliminary data.</text>
</comment>
<dbReference type="Pfam" id="PF04422">
    <property type="entry name" value="FrhB_FdhB_N"/>
    <property type="match status" value="1"/>
</dbReference>
<accession>A0A7X9X0E9</accession>
<name>A0A7X9X0E9_9SPHN</name>
<protein>
    <submittedName>
        <fullName evidence="4">Coenzyme F420 hydrogenase</fullName>
    </submittedName>
</protein>
<dbReference type="GO" id="GO:0052592">
    <property type="term" value="F:oxidoreductase activity, acting on CH or CH2 groups, with an iron-sulfur protein as acceptor"/>
    <property type="evidence" value="ECO:0007669"/>
    <property type="project" value="TreeGrafter"/>
</dbReference>
<evidence type="ECO:0000259" key="3">
    <source>
        <dbReference type="Pfam" id="PF04432"/>
    </source>
</evidence>
<feature type="domain" description="Coenzyme F420 hydrogenase/dehydrogenase beta subunit C-terminal" evidence="3">
    <location>
        <begin position="185"/>
        <end position="350"/>
    </location>
</feature>
<feature type="transmembrane region" description="Helical" evidence="1">
    <location>
        <begin position="12"/>
        <end position="34"/>
    </location>
</feature>
<feature type="domain" description="Coenzyme F420 hydrogenase/dehydrogenase beta subunit N-terminal" evidence="2">
    <location>
        <begin position="103"/>
        <end position="176"/>
    </location>
</feature>
<gene>
    <name evidence="4" type="ORF">HHL08_22420</name>
</gene>
<dbReference type="Pfam" id="PF04432">
    <property type="entry name" value="FrhB_FdhB_C"/>
    <property type="match status" value="1"/>
</dbReference>
<organism evidence="4 5">
    <name type="scientific">Sphingobium psychrophilum</name>
    <dbReference type="NCBI Taxonomy" id="2728834"/>
    <lineage>
        <taxon>Bacteria</taxon>
        <taxon>Pseudomonadati</taxon>
        <taxon>Pseudomonadota</taxon>
        <taxon>Alphaproteobacteria</taxon>
        <taxon>Sphingomonadales</taxon>
        <taxon>Sphingomonadaceae</taxon>
        <taxon>Sphingobium</taxon>
    </lineage>
</organism>
<dbReference type="PANTHER" id="PTHR31332">
    <property type="entry name" value="7-HYDROXYMETHYL CHLOROPHYLL A REDUCTASE, CHLOROPLASTIC"/>
    <property type="match status" value="1"/>
</dbReference>
<sequence length="489" mass="54478">MNKSAQLLKDKVVAGGFCIGCGACAIGSAVMRIVETDEGLLQAQVGEPVSSPAPIREEMDLMTICPMSGVGDDETVLAKQLFGPDLEWNEHIGHHNAIRVGHVANQKDREGGSSGGITTWLLGEMLQRNMIDYVAHVIPNQLGGTGLFAFGISSSDADLARGRKSTYYPVEMSSILQTIRNTPGRYAITAVPCFSKALRLLMQQDPVLNDRIVFVVGTVCGHLKSRFFGEYLAWNQGVKPDQLQAIDFRTKIPGRSANEYAFTPNRDYTKAALNKSVFAANWEVSLFRYDACEFCDDVFAETADIVMGDAWIMPYQQDWRGNNIIVSRRAELSAVLEEGRVSGAIVLSNASIEDVVHSQVGGLRHRREGLAVRLAHLDQEGKWRPRKRVEASFTQVDDARKELYLRRTQLSRRSIETFRFARSVGSLTVFKVLISGPVFAYYLRRYGLKRAIRESAVLKMIRRLLRPNRIPFILHAQNKSALEGKPLAK</sequence>
<evidence type="ECO:0000313" key="4">
    <source>
        <dbReference type="EMBL" id="NML12853.1"/>
    </source>
</evidence>
<keyword evidence="5" id="KW-1185">Reference proteome</keyword>
<dbReference type="RefSeq" id="WP_169575185.1">
    <property type="nucleotide sequence ID" value="NZ_JABBFV010000028.1"/>
</dbReference>
<proteinExistence type="predicted"/>
<evidence type="ECO:0000313" key="5">
    <source>
        <dbReference type="Proteomes" id="UP000519023"/>
    </source>
</evidence>
<dbReference type="InterPro" id="IPR007525">
    <property type="entry name" value="FrhB_FdhB_C"/>
</dbReference>